<accession>A0AAN9TDZ8</accession>
<dbReference type="InterPro" id="IPR006652">
    <property type="entry name" value="Kelch_1"/>
</dbReference>
<keyword evidence="2" id="KW-0677">Repeat</keyword>
<dbReference type="Pfam" id="PF07707">
    <property type="entry name" value="BACK"/>
    <property type="match status" value="1"/>
</dbReference>
<dbReference type="InterPro" id="IPR029044">
    <property type="entry name" value="Nucleotide-diphossugar_trans"/>
</dbReference>
<dbReference type="SUPFAM" id="SSF53448">
    <property type="entry name" value="Nucleotide-diphospho-sugar transferases"/>
    <property type="match status" value="1"/>
</dbReference>
<comment type="cofactor">
    <cofactor evidence="4">
        <name>Mn(2+)</name>
        <dbReference type="ChEBI" id="CHEBI:29035"/>
    </cofactor>
</comment>
<keyword evidence="1" id="KW-0880">Kelch repeat</keyword>
<dbReference type="Gene3D" id="3.30.710.10">
    <property type="entry name" value="Potassium Channel Kv1.1, Chain A"/>
    <property type="match status" value="1"/>
</dbReference>
<comment type="caution">
    <text evidence="7">The sequence shown here is derived from an EMBL/GenBank/DDBJ whole genome shotgun (WGS) entry which is preliminary data.</text>
</comment>
<feature type="compositionally biased region" description="Polar residues" evidence="5">
    <location>
        <begin position="602"/>
        <end position="616"/>
    </location>
</feature>
<dbReference type="SMART" id="SM00875">
    <property type="entry name" value="BACK"/>
    <property type="match status" value="1"/>
</dbReference>
<keyword evidence="3" id="KW-0009">Actin-binding</keyword>
<dbReference type="Pfam" id="PF01344">
    <property type="entry name" value="Kelch_1"/>
    <property type="match status" value="2"/>
</dbReference>
<dbReference type="FunFam" id="1.25.40.420:FF:000001">
    <property type="entry name" value="Kelch-like family member 12"/>
    <property type="match status" value="1"/>
</dbReference>
<keyword evidence="8" id="KW-1185">Reference proteome</keyword>
<dbReference type="Pfam" id="PF00535">
    <property type="entry name" value="Glycos_transf_2"/>
    <property type="match status" value="1"/>
</dbReference>
<evidence type="ECO:0000256" key="5">
    <source>
        <dbReference type="SAM" id="MobiDB-lite"/>
    </source>
</evidence>
<comment type="similarity">
    <text evidence="4">Belongs to the glycosyltransferase 2 family. GalNAc-T subfamily.</text>
</comment>
<gene>
    <name evidence="7" type="ORF">V9T40_000772</name>
</gene>
<evidence type="ECO:0000256" key="3">
    <source>
        <dbReference type="ARBA" id="ARBA00023203"/>
    </source>
</evidence>
<evidence type="ECO:0000256" key="2">
    <source>
        <dbReference type="ARBA" id="ARBA00022737"/>
    </source>
</evidence>
<dbReference type="EC" id="2.4.1.-" evidence="4"/>
<dbReference type="InterPro" id="IPR011705">
    <property type="entry name" value="BACK"/>
</dbReference>
<dbReference type="Gene3D" id="1.25.40.420">
    <property type="match status" value="1"/>
</dbReference>
<dbReference type="SUPFAM" id="SSF50370">
    <property type="entry name" value="Ricin B-like lectins"/>
    <property type="match status" value="1"/>
</dbReference>
<keyword evidence="4" id="KW-0430">Lectin</keyword>
<sequence length="937" mass="105852">MMADLLDDDSFSSDYYENDAKQIPYQSSIKNETDNCAVFQQLDMFSRGFHIMEEIRKQGTLCDVTLKAEDQSFTAHRIVLAATIPYFKAMFTHNMVESKMQEISIQGIDAVFTPNNVLGIRNFADTLTCRNLVECADKYIQQHFVDVSKSEEFRTITGEELLEIIKNNELHVISEELAVMQWVKKDQPSRKTLLPELLAWVRLPLIKTSYLIDVVSSDPLIKASHECRDLVDEARDVHLMPTRRDLLPQFKLQKRCCNHVVGHIFAVGGLTTSGESQSTVEVYDPLENKWSGAEAMSMLRSRVGVAVMNNKLYAVGGYNGSERLSTAEVFNPVEKVWSRVSSMHYNRSAVGAAALNDKLYVCGGYNGINSLNTVECYLPEKDEWYIITSMQKHRSAGGLIAYKDHIYALGGHDGLSIFDSVEKFNPTTGIWTTVKPMQSKRCRLGVAVLNEKLYVCGGYDGATFLQTVEVYDAVADKWEYVAPMKVMRSRVALVSNMGKLWAIGGYDGISNLNSVEVYDPRVDKWNSAAPIFLRRLYTLILLTVISLAFIFWLRSRQTEDLAPEDDEQLVKLRLSNDQNEYVDSRGVHVVVGHYLGEDSLNGQPPNITDELSNNNAFDPKPNEGRNGQPVIIPSFLSAKMRNLFHINRFNLMASDRIPLDRKLPDIRKKACLKNTYEIDPSHSVSVIIVFHNEAWSTLLRTVTSVINRSPKPLLKEIILVDDASTRSWLESLVAHVAEKKSNVACPVIDIISDETFAYIRSFERHLGAFNWDLHFRWYTVGGVKYHRLLLANRTDITNPFKTPVMAGGLFAINKDYFFEIGAYDDQMKIWGGENLEMSFRIRHIVTNFCLEKPTRKTIRNQPSGMASVAECSSDSDLMQLFVMAYDSNNSSVGTIATDESVCLDISSQSNGEMKPKVHIVACSGSESQKWMYDEEVT</sequence>
<dbReference type="Gene3D" id="2.80.10.50">
    <property type="match status" value="1"/>
</dbReference>
<dbReference type="InterPro" id="IPR015915">
    <property type="entry name" value="Kelch-typ_b-propeller"/>
</dbReference>
<dbReference type="PANTHER" id="PTHR24412:SF497">
    <property type="entry name" value="KELCH-LIKE PROTEIN 18"/>
    <property type="match status" value="1"/>
</dbReference>
<dbReference type="InterPro" id="IPR035992">
    <property type="entry name" value="Ricin_B-like_lectins"/>
</dbReference>
<dbReference type="PROSITE" id="PS50231">
    <property type="entry name" value="RICIN_B_LECTIN"/>
    <property type="match status" value="1"/>
</dbReference>
<dbReference type="InterPro" id="IPR011333">
    <property type="entry name" value="SKP1/BTB/POZ_sf"/>
</dbReference>
<dbReference type="InterPro" id="IPR001173">
    <property type="entry name" value="Glyco_trans_2-like"/>
</dbReference>
<dbReference type="EMBL" id="JBBCAQ010000034">
    <property type="protein sequence ID" value="KAK7580143.1"/>
    <property type="molecule type" value="Genomic_DNA"/>
</dbReference>
<dbReference type="InterPro" id="IPR011043">
    <property type="entry name" value="Gal_Oxase/kelch_b-propeller"/>
</dbReference>
<dbReference type="Proteomes" id="UP001367676">
    <property type="component" value="Unassembled WGS sequence"/>
</dbReference>
<keyword evidence="4" id="KW-0464">Manganese</keyword>
<keyword evidence="4" id="KW-0808">Transferase</keyword>
<dbReference type="Pfam" id="PF24681">
    <property type="entry name" value="Kelch_KLHDC2_KLHL20_DRC7"/>
    <property type="match status" value="1"/>
</dbReference>
<feature type="domain" description="BTB" evidence="6">
    <location>
        <begin position="62"/>
        <end position="123"/>
    </location>
</feature>
<dbReference type="Gene3D" id="2.120.10.80">
    <property type="entry name" value="Kelch-type beta propeller"/>
    <property type="match status" value="1"/>
</dbReference>
<dbReference type="SUPFAM" id="SSF50965">
    <property type="entry name" value="Galactose oxidase, central domain"/>
    <property type="match status" value="1"/>
</dbReference>
<dbReference type="SUPFAM" id="SSF117281">
    <property type="entry name" value="Kelch motif"/>
    <property type="match status" value="1"/>
</dbReference>
<proteinExistence type="inferred from homology"/>
<comment type="pathway">
    <text evidence="4">Protein modification; protein glycosylation.</text>
</comment>
<dbReference type="GO" id="GO:0000139">
    <property type="term" value="C:Golgi membrane"/>
    <property type="evidence" value="ECO:0007669"/>
    <property type="project" value="UniProtKB-SubCell"/>
</dbReference>
<evidence type="ECO:0000313" key="8">
    <source>
        <dbReference type="Proteomes" id="UP001367676"/>
    </source>
</evidence>
<dbReference type="GO" id="GO:0016757">
    <property type="term" value="F:glycosyltransferase activity"/>
    <property type="evidence" value="ECO:0007669"/>
    <property type="project" value="UniProtKB-KW"/>
</dbReference>
<dbReference type="SMART" id="SM00225">
    <property type="entry name" value="BTB"/>
    <property type="match status" value="1"/>
</dbReference>
<keyword evidence="4" id="KW-0333">Golgi apparatus</keyword>
<evidence type="ECO:0000313" key="7">
    <source>
        <dbReference type="EMBL" id="KAK7580143.1"/>
    </source>
</evidence>
<dbReference type="GO" id="GO:0030246">
    <property type="term" value="F:carbohydrate binding"/>
    <property type="evidence" value="ECO:0007669"/>
    <property type="project" value="UniProtKB-KW"/>
</dbReference>
<dbReference type="SUPFAM" id="SSF54695">
    <property type="entry name" value="POZ domain"/>
    <property type="match status" value="1"/>
</dbReference>
<evidence type="ECO:0000256" key="4">
    <source>
        <dbReference type="RuleBase" id="RU361242"/>
    </source>
</evidence>
<keyword evidence="4" id="KW-0328">Glycosyltransferase</keyword>
<dbReference type="GO" id="GO:0003779">
    <property type="term" value="F:actin binding"/>
    <property type="evidence" value="ECO:0007669"/>
    <property type="project" value="UniProtKB-KW"/>
</dbReference>
<dbReference type="InterPro" id="IPR000210">
    <property type="entry name" value="BTB/POZ_dom"/>
</dbReference>
<comment type="subcellular location">
    <subcellularLocation>
        <location evidence="4">Golgi apparatus membrane</location>
        <topology evidence="4">Single-pass type II membrane protein</topology>
    </subcellularLocation>
</comment>
<evidence type="ECO:0000259" key="6">
    <source>
        <dbReference type="PROSITE" id="PS50097"/>
    </source>
</evidence>
<feature type="region of interest" description="Disordered" evidence="5">
    <location>
        <begin position="602"/>
        <end position="626"/>
    </location>
</feature>
<evidence type="ECO:0000256" key="1">
    <source>
        <dbReference type="ARBA" id="ARBA00022441"/>
    </source>
</evidence>
<dbReference type="Pfam" id="PF00651">
    <property type="entry name" value="BTB"/>
    <property type="match status" value="1"/>
</dbReference>
<reference evidence="7 8" key="1">
    <citation type="submission" date="2024-03" db="EMBL/GenBank/DDBJ databases">
        <title>Adaptation during the transition from Ophiocordyceps entomopathogen to insect associate is accompanied by gene loss and intensified selection.</title>
        <authorList>
            <person name="Ward C.M."/>
            <person name="Onetto C.A."/>
            <person name="Borneman A.R."/>
        </authorList>
    </citation>
    <scope>NUCLEOTIDE SEQUENCE [LARGE SCALE GENOMIC DNA]</scope>
    <source>
        <strain evidence="7">AWRI1</strain>
        <tissue evidence="7">Single Adult Female</tissue>
    </source>
</reference>
<name>A0AAN9TDZ8_9HEMI</name>
<dbReference type="SMART" id="SM00612">
    <property type="entry name" value="Kelch"/>
    <property type="match status" value="6"/>
</dbReference>
<keyword evidence="4" id="KW-1015">Disulfide bond</keyword>
<dbReference type="PROSITE" id="PS50097">
    <property type="entry name" value="BTB"/>
    <property type="match status" value="1"/>
</dbReference>
<dbReference type="AlphaFoldDB" id="A0AAN9TDZ8"/>
<dbReference type="Gene3D" id="3.90.550.10">
    <property type="entry name" value="Spore Coat Polysaccharide Biosynthesis Protein SpsA, Chain A"/>
    <property type="match status" value="2"/>
</dbReference>
<dbReference type="PANTHER" id="PTHR24412">
    <property type="entry name" value="KELCH PROTEIN"/>
    <property type="match status" value="1"/>
</dbReference>
<protein>
    <recommendedName>
        <fullName evidence="4">Polypeptide N-acetylgalactosaminyltransferase</fullName>
        <ecNumber evidence="4">2.4.1.-</ecNumber>
    </recommendedName>
    <alternativeName>
        <fullName evidence="4">Protein-UDP acetylgalactosaminyltransferase</fullName>
    </alternativeName>
</protein>
<organism evidence="7 8">
    <name type="scientific">Parthenolecanium corni</name>
    <dbReference type="NCBI Taxonomy" id="536013"/>
    <lineage>
        <taxon>Eukaryota</taxon>
        <taxon>Metazoa</taxon>
        <taxon>Ecdysozoa</taxon>
        <taxon>Arthropoda</taxon>
        <taxon>Hexapoda</taxon>
        <taxon>Insecta</taxon>
        <taxon>Pterygota</taxon>
        <taxon>Neoptera</taxon>
        <taxon>Paraneoptera</taxon>
        <taxon>Hemiptera</taxon>
        <taxon>Sternorrhyncha</taxon>
        <taxon>Coccoidea</taxon>
        <taxon>Coccidae</taxon>
        <taxon>Parthenolecanium</taxon>
    </lineage>
</organism>